<dbReference type="RefSeq" id="WP_078763615.1">
    <property type="nucleotide sequence ID" value="NZ_FUWS01000013.1"/>
</dbReference>
<dbReference type="PANTHER" id="PTHR12704">
    <property type="entry name" value="TRANS-GOLGI PROTEIN GMX33"/>
    <property type="match status" value="1"/>
</dbReference>
<evidence type="ECO:0000256" key="2">
    <source>
        <dbReference type="ARBA" id="ARBA00023034"/>
    </source>
</evidence>
<protein>
    <submittedName>
        <fullName evidence="5">Golgi phosphoprotein 3 (GPP34)</fullName>
    </submittedName>
</protein>
<dbReference type="PANTHER" id="PTHR12704:SF2">
    <property type="entry name" value="GOLGI PHOSPHOPROTEIN 3 HOMOLOG SAURON"/>
    <property type="match status" value="1"/>
</dbReference>
<evidence type="ECO:0000256" key="4">
    <source>
        <dbReference type="ARBA" id="ARBA00023136"/>
    </source>
</evidence>
<sequence>MDHTVGLTLAEELALIALGDHDGKPILNETVFQIGLAGAMLAEMAILGRIDLSGDRVTVTDTTPTGDPQIDALLDRIAQEAKPRKVQWWVEKIKSSALQKGTLERLAARGVVSESEHRVLGILPIRRYPQADPDPETQIRSRIRAVLGGGAADQRTAALIALIDACGMTRRQFPEASKGRIKRIIESDQAGRSVKKVIQSIHLATAASIAVIGAAGAASAG</sequence>
<name>A0A1T4T3P0_9ACTN</name>
<dbReference type="InterPro" id="IPR008628">
    <property type="entry name" value="GPP34-like"/>
</dbReference>
<dbReference type="GO" id="GO:0070273">
    <property type="term" value="F:phosphatidylinositol-4-phosphate binding"/>
    <property type="evidence" value="ECO:0007669"/>
    <property type="project" value="InterPro"/>
</dbReference>
<dbReference type="GO" id="GO:0012505">
    <property type="term" value="C:endomembrane system"/>
    <property type="evidence" value="ECO:0007669"/>
    <property type="project" value="UniProtKB-ARBA"/>
</dbReference>
<comment type="subcellular location">
    <subcellularLocation>
        <location evidence="1">Golgi apparatus membrane</location>
        <topology evidence="1">Peripheral membrane protein</topology>
        <orientation evidence="1">Cytoplasmic side</orientation>
    </subcellularLocation>
</comment>
<dbReference type="GO" id="GO:0048194">
    <property type="term" value="P:Golgi vesicle budding"/>
    <property type="evidence" value="ECO:0007669"/>
    <property type="project" value="TreeGrafter"/>
</dbReference>
<dbReference type="GO" id="GO:0043001">
    <property type="term" value="P:Golgi to plasma membrane protein transport"/>
    <property type="evidence" value="ECO:0007669"/>
    <property type="project" value="TreeGrafter"/>
</dbReference>
<keyword evidence="2" id="KW-0333">Golgi apparatus</keyword>
<evidence type="ECO:0000313" key="6">
    <source>
        <dbReference type="Proteomes" id="UP000190637"/>
    </source>
</evidence>
<dbReference type="Proteomes" id="UP000190637">
    <property type="component" value="Unassembled WGS sequence"/>
</dbReference>
<keyword evidence="3" id="KW-0446">Lipid-binding</keyword>
<evidence type="ECO:0000313" key="5">
    <source>
        <dbReference type="EMBL" id="SKA34768.1"/>
    </source>
</evidence>
<dbReference type="InterPro" id="IPR038261">
    <property type="entry name" value="GPP34-like_sf"/>
</dbReference>
<evidence type="ECO:0000256" key="3">
    <source>
        <dbReference type="ARBA" id="ARBA00023121"/>
    </source>
</evidence>
<gene>
    <name evidence="5" type="ORF">SAMN02745673_04381</name>
</gene>
<proteinExistence type="predicted"/>
<accession>A0A1T4T3P0</accession>
<dbReference type="Gene3D" id="1.10.3630.10">
    <property type="entry name" value="yeast vps74-n-term truncation variant domain like"/>
    <property type="match status" value="1"/>
</dbReference>
<dbReference type="GO" id="GO:0005829">
    <property type="term" value="C:cytosol"/>
    <property type="evidence" value="ECO:0007669"/>
    <property type="project" value="TreeGrafter"/>
</dbReference>
<dbReference type="GO" id="GO:0007030">
    <property type="term" value="P:Golgi organization"/>
    <property type="evidence" value="ECO:0007669"/>
    <property type="project" value="TreeGrafter"/>
</dbReference>
<organism evidence="5 6">
    <name type="scientific">Marinactinospora thermotolerans DSM 45154</name>
    <dbReference type="NCBI Taxonomy" id="1122192"/>
    <lineage>
        <taxon>Bacteria</taxon>
        <taxon>Bacillati</taxon>
        <taxon>Actinomycetota</taxon>
        <taxon>Actinomycetes</taxon>
        <taxon>Streptosporangiales</taxon>
        <taxon>Nocardiopsidaceae</taxon>
        <taxon>Marinactinospora</taxon>
    </lineage>
</organism>
<reference evidence="5 6" key="1">
    <citation type="submission" date="2017-02" db="EMBL/GenBank/DDBJ databases">
        <authorList>
            <person name="Peterson S.W."/>
        </authorList>
    </citation>
    <scope>NUCLEOTIDE SEQUENCE [LARGE SCALE GENOMIC DNA]</scope>
    <source>
        <strain evidence="5 6">DSM 45154</strain>
    </source>
</reference>
<keyword evidence="4" id="KW-0472">Membrane</keyword>
<dbReference type="EMBL" id="FUWS01000013">
    <property type="protein sequence ID" value="SKA34768.1"/>
    <property type="molecule type" value="Genomic_DNA"/>
</dbReference>
<dbReference type="STRING" id="1122192.SAMN02745673_04381"/>
<dbReference type="Pfam" id="PF05719">
    <property type="entry name" value="GPP34"/>
    <property type="match status" value="1"/>
</dbReference>
<dbReference type="AlphaFoldDB" id="A0A1T4T3P0"/>
<dbReference type="OrthoDB" id="4962633at2"/>
<keyword evidence="6" id="KW-1185">Reference proteome</keyword>
<evidence type="ECO:0000256" key="1">
    <source>
        <dbReference type="ARBA" id="ARBA00004255"/>
    </source>
</evidence>
<dbReference type="GO" id="GO:0006890">
    <property type="term" value="P:retrograde vesicle-mediated transport, Golgi to endoplasmic reticulum"/>
    <property type="evidence" value="ECO:0007669"/>
    <property type="project" value="TreeGrafter"/>
</dbReference>